<accession>A0A385E8S4</accession>
<keyword evidence="2" id="KW-1185">Reference proteome</keyword>
<proteinExistence type="predicted"/>
<evidence type="ECO:0000313" key="2">
    <source>
        <dbReference type="Proteomes" id="UP000258997"/>
    </source>
</evidence>
<dbReference type="EMBL" id="MH588544">
    <property type="protein sequence ID" value="AXQ68241.1"/>
    <property type="molecule type" value="Genomic_DNA"/>
</dbReference>
<name>A0A385E8S4_9CAUD</name>
<protein>
    <submittedName>
        <fullName evidence="1">Uncharacterized protein</fullName>
    </submittedName>
</protein>
<dbReference type="Proteomes" id="UP000258997">
    <property type="component" value="Segment"/>
</dbReference>
<evidence type="ECO:0000313" key="1">
    <source>
        <dbReference type="EMBL" id="AXQ68241.1"/>
    </source>
</evidence>
<sequence>MTDLHAKFESWIVASTMASAHRKGMDWVTEASVRVALLLQEDNGEYSLERIQSSFVGFKAGYETRCAE</sequence>
<gene>
    <name evidence="1" type="ORF">CcrBL10_gp037</name>
</gene>
<organism evidence="1 2">
    <name type="scientific">Caulobacter phage CcrBL10</name>
    <dbReference type="NCBI Taxonomy" id="2283269"/>
    <lineage>
        <taxon>Viruses</taxon>
        <taxon>Duplodnaviria</taxon>
        <taxon>Heunggongvirae</taxon>
        <taxon>Uroviricota</taxon>
        <taxon>Caudoviricetes</taxon>
        <taxon>Jeanschmidtviridae</taxon>
        <taxon>Poindextervirus</taxon>
        <taxon>Poindextervirus BL10</taxon>
    </lineage>
</organism>
<reference evidence="1 2" key="1">
    <citation type="submission" date="2018-07" db="EMBL/GenBank/DDBJ databases">
        <title>Giant CbK-like Caulobacter bacteriophages have genetically divergent genomes.</title>
        <authorList>
            <person name="Wilson K.M."/>
            <person name="Ely B."/>
        </authorList>
    </citation>
    <scope>NUCLEOTIDE SEQUENCE [LARGE SCALE GENOMIC DNA]</scope>
</reference>